<keyword evidence="2" id="KW-1185">Reference proteome</keyword>
<proteinExistence type="predicted"/>
<reference evidence="1 2" key="1">
    <citation type="journal article" date="2021" name="BMC Biol.">
        <title>Horizontally acquired antibacterial genes associated with adaptive radiation of ladybird beetles.</title>
        <authorList>
            <person name="Li H.S."/>
            <person name="Tang X.F."/>
            <person name="Huang Y.H."/>
            <person name="Xu Z.Y."/>
            <person name="Chen M.L."/>
            <person name="Du X.Y."/>
            <person name="Qiu B.Y."/>
            <person name="Chen P.T."/>
            <person name="Zhang W."/>
            <person name="Slipinski A."/>
            <person name="Escalona H.E."/>
            <person name="Waterhouse R.M."/>
            <person name="Zwick A."/>
            <person name="Pang H."/>
        </authorList>
    </citation>
    <scope>NUCLEOTIDE SEQUENCE [LARGE SCALE GENOMIC DNA]</scope>
    <source>
        <strain evidence="1">SYSU2018</strain>
    </source>
</reference>
<sequence length="137" mass="15891">MSKKFDLSLNLSKTKVLLFGSKNACNQFDENIHVKLNDVNLEVAEECRTNFRHLTSIQISPTQMYWWAVCGLKTPYPHRKVLSKATKTTLCEALVLSHFDFCMPVYRPCLDSSDLYRLQEVQNSCLRFIHGVRKFNS</sequence>
<protein>
    <submittedName>
        <fullName evidence="1">Uncharacterized protein</fullName>
    </submittedName>
</protein>
<accession>A0ABD2NS20</accession>
<dbReference type="Proteomes" id="UP001516400">
    <property type="component" value="Unassembled WGS sequence"/>
</dbReference>
<dbReference type="EMBL" id="JABFTP020000144">
    <property type="protein sequence ID" value="KAL3281363.1"/>
    <property type="molecule type" value="Genomic_DNA"/>
</dbReference>
<evidence type="ECO:0000313" key="2">
    <source>
        <dbReference type="Proteomes" id="UP001516400"/>
    </source>
</evidence>
<comment type="caution">
    <text evidence="1">The sequence shown here is derived from an EMBL/GenBank/DDBJ whole genome shotgun (WGS) entry which is preliminary data.</text>
</comment>
<name>A0ABD2NS20_9CUCU</name>
<gene>
    <name evidence="1" type="ORF">HHI36_004575</name>
</gene>
<dbReference type="AlphaFoldDB" id="A0ABD2NS20"/>
<evidence type="ECO:0000313" key="1">
    <source>
        <dbReference type="EMBL" id="KAL3281363.1"/>
    </source>
</evidence>
<organism evidence="1 2">
    <name type="scientific">Cryptolaemus montrouzieri</name>
    <dbReference type="NCBI Taxonomy" id="559131"/>
    <lineage>
        <taxon>Eukaryota</taxon>
        <taxon>Metazoa</taxon>
        <taxon>Ecdysozoa</taxon>
        <taxon>Arthropoda</taxon>
        <taxon>Hexapoda</taxon>
        <taxon>Insecta</taxon>
        <taxon>Pterygota</taxon>
        <taxon>Neoptera</taxon>
        <taxon>Endopterygota</taxon>
        <taxon>Coleoptera</taxon>
        <taxon>Polyphaga</taxon>
        <taxon>Cucujiformia</taxon>
        <taxon>Coccinelloidea</taxon>
        <taxon>Coccinellidae</taxon>
        <taxon>Scymninae</taxon>
        <taxon>Scymnini</taxon>
        <taxon>Cryptolaemus</taxon>
    </lineage>
</organism>